<feature type="region of interest" description="Disordered" evidence="3">
    <location>
        <begin position="1"/>
        <end position="51"/>
    </location>
</feature>
<dbReference type="OrthoDB" id="6620488at2759"/>
<organism evidence="5 6">
    <name type="scientific">Nesidiocoris tenuis</name>
    <dbReference type="NCBI Taxonomy" id="355587"/>
    <lineage>
        <taxon>Eukaryota</taxon>
        <taxon>Metazoa</taxon>
        <taxon>Ecdysozoa</taxon>
        <taxon>Arthropoda</taxon>
        <taxon>Hexapoda</taxon>
        <taxon>Insecta</taxon>
        <taxon>Pterygota</taxon>
        <taxon>Neoptera</taxon>
        <taxon>Paraneoptera</taxon>
        <taxon>Hemiptera</taxon>
        <taxon>Heteroptera</taxon>
        <taxon>Panheteroptera</taxon>
        <taxon>Cimicomorpha</taxon>
        <taxon>Miridae</taxon>
        <taxon>Dicyphina</taxon>
        <taxon>Nesidiocoris</taxon>
    </lineage>
</organism>
<dbReference type="Gene3D" id="3.40.50.300">
    <property type="entry name" value="P-loop containing nucleotide triphosphate hydrolases"/>
    <property type="match status" value="1"/>
</dbReference>
<evidence type="ECO:0000313" key="6">
    <source>
        <dbReference type="Proteomes" id="UP000479000"/>
    </source>
</evidence>
<dbReference type="InterPro" id="IPR027417">
    <property type="entry name" value="P-loop_NTPase"/>
</dbReference>
<feature type="compositionally biased region" description="Polar residues" evidence="3">
    <location>
        <begin position="1"/>
        <end position="30"/>
    </location>
</feature>
<dbReference type="InterPro" id="IPR027806">
    <property type="entry name" value="HARBI1_dom"/>
</dbReference>
<dbReference type="Pfam" id="PF13359">
    <property type="entry name" value="DDE_Tnp_4"/>
    <property type="match status" value="1"/>
</dbReference>
<feature type="domain" description="DDE Tnp4" evidence="4">
    <location>
        <begin position="231"/>
        <end position="281"/>
    </location>
</feature>
<sequence length="451" mass="51356">MAGLRSSNPNRITTSHIKYWNSGNKNSRSPCKTPKKLSRSAQESSRSACKPRLSPDYAEVCVEDFLELQFGPEPQSVSFGVQVNFEPQDGNREFEFVYDRVSRACAAVQCNIPLDHDFLRPVRLWKTFAENSTPVRCRQRSFRLFLVILDDATLSSSIERVRFASLPDENETWHLVHSSWRFFQHPPQHDDIFWPNRLAVQKELPACFRGTKYENTRVIIDCIEIRPEEPKVTHTHKFLIGITPLGMVSFKSQAYAGRASNNYITNHCGILERLEPGDVVLLRQAIIIKLEERQPLVDKVISASLKRLVTLHLYSDDELTPSLLSVQNYIFSNSNVSLVAMDSIGAHYWQSVAANGKRKIDTYVEDILKQVHQILGAFQVSFVYTRPAAFASKFSGLPPDLSNVWDLRNVNTKVKLKLLKGNTKIAEVHSKMNIHSVSYEICDNGIEWSST</sequence>
<dbReference type="GO" id="GO:0046872">
    <property type="term" value="F:metal ion binding"/>
    <property type="evidence" value="ECO:0007669"/>
    <property type="project" value="UniProtKB-KW"/>
</dbReference>
<reference evidence="5 6" key="1">
    <citation type="submission" date="2020-02" db="EMBL/GenBank/DDBJ databases">
        <authorList>
            <person name="Ferguson B K."/>
        </authorList>
    </citation>
    <scope>NUCLEOTIDE SEQUENCE [LARGE SCALE GENOMIC DNA]</scope>
</reference>
<dbReference type="PANTHER" id="PTHR23080">
    <property type="entry name" value="THAP DOMAIN PROTEIN"/>
    <property type="match status" value="1"/>
</dbReference>
<evidence type="ECO:0000256" key="1">
    <source>
        <dbReference type="ARBA" id="ARBA00001968"/>
    </source>
</evidence>
<dbReference type="EMBL" id="CADCXU010010479">
    <property type="protein sequence ID" value="CAB0001356.1"/>
    <property type="molecule type" value="Genomic_DNA"/>
</dbReference>
<name>A0A6H5GD92_9HEMI</name>
<evidence type="ECO:0000313" key="5">
    <source>
        <dbReference type="EMBL" id="CAB0001356.1"/>
    </source>
</evidence>
<comment type="cofactor">
    <cofactor evidence="1">
        <name>a divalent metal cation</name>
        <dbReference type="ChEBI" id="CHEBI:60240"/>
    </cofactor>
</comment>
<dbReference type="Proteomes" id="UP000479000">
    <property type="component" value="Unassembled WGS sequence"/>
</dbReference>
<evidence type="ECO:0000256" key="2">
    <source>
        <dbReference type="ARBA" id="ARBA00022723"/>
    </source>
</evidence>
<gene>
    <name evidence="5" type="ORF">NTEN_LOCUS7143</name>
</gene>
<protein>
    <recommendedName>
        <fullName evidence="4">DDE Tnp4 domain-containing protein</fullName>
    </recommendedName>
</protein>
<dbReference type="AlphaFoldDB" id="A0A6H5GD92"/>
<evidence type="ECO:0000259" key="4">
    <source>
        <dbReference type="Pfam" id="PF13359"/>
    </source>
</evidence>
<accession>A0A6H5GD92</accession>
<proteinExistence type="predicted"/>
<keyword evidence="6" id="KW-1185">Reference proteome</keyword>
<evidence type="ECO:0000256" key="3">
    <source>
        <dbReference type="SAM" id="MobiDB-lite"/>
    </source>
</evidence>
<keyword evidence="2" id="KW-0479">Metal-binding</keyword>